<dbReference type="EMBL" id="JBHSAC010000027">
    <property type="protein sequence ID" value="MFC3931785.1"/>
    <property type="molecule type" value="Genomic_DNA"/>
</dbReference>
<evidence type="ECO:0000313" key="2">
    <source>
        <dbReference type="Proteomes" id="UP001595901"/>
    </source>
</evidence>
<evidence type="ECO:0008006" key="3">
    <source>
        <dbReference type="Google" id="ProtNLM"/>
    </source>
</evidence>
<evidence type="ECO:0000313" key="1">
    <source>
        <dbReference type="EMBL" id="MFC3931785.1"/>
    </source>
</evidence>
<sequence>MGKSSLTADLEAKLAKIKAKIKKLEAVKKTVEGCKTAVKNTYNNADGDNVRGDKYDDYYKSDQEAISSISKKLKNKQTQVIEDINDNLTALESLQSTTEKSLAASRAADAAADAVKDPTGSVEKGVDWLGDTTGLW</sequence>
<dbReference type="Proteomes" id="UP001595901">
    <property type="component" value="Unassembled WGS sequence"/>
</dbReference>
<organism evidence="1 2">
    <name type="scientific">Streptococcus dentapri</name>
    <dbReference type="NCBI Taxonomy" id="573564"/>
    <lineage>
        <taxon>Bacteria</taxon>
        <taxon>Bacillati</taxon>
        <taxon>Bacillota</taxon>
        <taxon>Bacilli</taxon>
        <taxon>Lactobacillales</taxon>
        <taxon>Streptococcaceae</taxon>
        <taxon>Streptococcus</taxon>
    </lineage>
</organism>
<reference evidence="2" key="1">
    <citation type="journal article" date="2019" name="Int. J. Syst. Evol. Microbiol.">
        <title>The Global Catalogue of Microorganisms (GCM) 10K type strain sequencing project: providing services to taxonomists for standard genome sequencing and annotation.</title>
        <authorList>
            <consortium name="The Broad Institute Genomics Platform"/>
            <consortium name="The Broad Institute Genome Sequencing Center for Infectious Disease"/>
            <person name="Wu L."/>
            <person name="Ma J."/>
        </authorList>
    </citation>
    <scope>NUCLEOTIDE SEQUENCE [LARGE SCALE GENOMIC DNA]</scope>
    <source>
        <strain evidence="2">CCUG 58728</strain>
    </source>
</reference>
<proteinExistence type="predicted"/>
<name>A0ABV8CZV3_9STRE</name>
<dbReference type="RefSeq" id="WP_380430388.1">
    <property type="nucleotide sequence ID" value="NZ_JBHSAC010000027.1"/>
</dbReference>
<keyword evidence="2" id="KW-1185">Reference proteome</keyword>
<protein>
    <recommendedName>
        <fullName evidence="3">DUF5082 domain-containing protein</fullName>
    </recommendedName>
</protein>
<gene>
    <name evidence="1" type="ORF">ACFOSE_03140</name>
</gene>
<accession>A0ABV8CZV3</accession>
<comment type="caution">
    <text evidence="1">The sequence shown here is derived from an EMBL/GenBank/DDBJ whole genome shotgun (WGS) entry which is preliminary data.</text>
</comment>